<dbReference type="GeneID" id="72189776"/>
<reference evidence="2" key="1">
    <citation type="submission" date="2022-04" db="EMBL/GenBank/DDBJ databases">
        <title>Diverse halophilic archaea isolated from saline environments.</title>
        <authorList>
            <person name="Cui H.-L."/>
        </authorList>
    </citation>
    <scope>NUCLEOTIDE SEQUENCE</scope>
    <source>
        <strain evidence="2">XZYJT40</strain>
    </source>
</reference>
<evidence type="ECO:0000259" key="1">
    <source>
        <dbReference type="Pfam" id="PF04471"/>
    </source>
</evidence>
<dbReference type="InterPro" id="IPR011856">
    <property type="entry name" value="tRNA_endonuc-like_dom_sf"/>
</dbReference>
<accession>A0A8U0ILJ9</accession>
<dbReference type="RefSeq" id="WP_248656400.1">
    <property type="nucleotide sequence ID" value="NZ_CP096658.1"/>
</dbReference>
<dbReference type="PANTHER" id="PTHR30015">
    <property type="entry name" value="MRR RESTRICTION SYSTEM PROTEIN"/>
    <property type="match status" value="1"/>
</dbReference>
<dbReference type="GO" id="GO:0015666">
    <property type="term" value="F:restriction endodeoxyribonuclease activity"/>
    <property type="evidence" value="ECO:0007669"/>
    <property type="project" value="TreeGrafter"/>
</dbReference>
<name>A0A8U0ILJ9_9EURY</name>
<gene>
    <name evidence="2" type="ORF">M0R88_07935</name>
</gene>
<proteinExistence type="predicted"/>
<dbReference type="GO" id="GO:0009307">
    <property type="term" value="P:DNA restriction-modification system"/>
    <property type="evidence" value="ECO:0007669"/>
    <property type="project" value="InterPro"/>
</dbReference>
<evidence type="ECO:0000313" key="3">
    <source>
        <dbReference type="Proteomes" id="UP000830434"/>
    </source>
</evidence>
<dbReference type="Gene3D" id="3.40.1350.10">
    <property type="match status" value="1"/>
</dbReference>
<dbReference type="InterPro" id="IPR052906">
    <property type="entry name" value="Type_IV_Methyl-Rstrct_Enzyme"/>
</dbReference>
<evidence type="ECO:0000313" key="2">
    <source>
        <dbReference type="EMBL" id="UPW02013.1"/>
    </source>
</evidence>
<keyword evidence="2" id="KW-0378">Hydrolase</keyword>
<keyword evidence="2" id="KW-0255">Endonuclease</keyword>
<dbReference type="KEGG" id="haxz:M0R88_07935"/>
<organism evidence="2 3">
    <name type="scientific">Halorussus gelatinilyticus</name>
    <dbReference type="NCBI Taxonomy" id="2937524"/>
    <lineage>
        <taxon>Archaea</taxon>
        <taxon>Methanobacteriati</taxon>
        <taxon>Methanobacteriota</taxon>
        <taxon>Stenosarchaea group</taxon>
        <taxon>Halobacteria</taxon>
        <taxon>Halobacteriales</taxon>
        <taxon>Haladaptataceae</taxon>
        <taxon>Halorussus</taxon>
    </lineage>
</organism>
<dbReference type="AlphaFoldDB" id="A0A8U0ILJ9"/>
<keyword evidence="3" id="KW-1185">Reference proteome</keyword>
<feature type="domain" description="Restriction endonuclease type IV Mrr" evidence="1">
    <location>
        <begin position="16"/>
        <end position="131"/>
    </location>
</feature>
<dbReference type="GO" id="GO:0003677">
    <property type="term" value="F:DNA binding"/>
    <property type="evidence" value="ECO:0007669"/>
    <property type="project" value="InterPro"/>
</dbReference>
<sequence>MTTAAARERLRDRMLDLDPQEFEVLCKVVLGDELRTAGLAVTPASQDGGIDIEGRLDYDWFAADFGVQVKRYAPGNVVGNDRVHRLAGALVENGYALGTFVTTSSYSDPAKQTAEDLPIQLVSGADLASSMLRTGLGVTERDGDYELDATFWQDLHESDERVPAGEVPLGNDLGKVRAVLRAIRATGGTRDEVRRWIAANAGYDLSERHVYINANSATVLGLARKEPSAGDEATRWGLTATGAEYIRAQPGSVPARQTLRRAVRSVELVERVLAAAADAGELTKAEIDDLIAAETTGLSESSVERRGSAVRTWLELLPEIEVEGPRTAKAYVYDAERGDSSSPESF</sequence>
<dbReference type="Pfam" id="PF04471">
    <property type="entry name" value="Mrr_cat"/>
    <property type="match status" value="1"/>
</dbReference>
<dbReference type="InterPro" id="IPR007560">
    <property type="entry name" value="Restrct_endonuc_IV_Mrr"/>
</dbReference>
<keyword evidence="2" id="KW-0540">Nuclease</keyword>
<dbReference type="InterPro" id="IPR011335">
    <property type="entry name" value="Restrct_endonuc-II-like"/>
</dbReference>
<dbReference type="SUPFAM" id="SSF52980">
    <property type="entry name" value="Restriction endonuclease-like"/>
    <property type="match status" value="1"/>
</dbReference>
<dbReference type="EMBL" id="CP096658">
    <property type="protein sequence ID" value="UPW02013.1"/>
    <property type="molecule type" value="Genomic_DNA"/>
</dbReference>
<protein>
    <submittedName>
        <fullName evidence="2">Restriction endonuclease</fullName>
    </submittedName>
</protein>
<dbReference type="Proteomes" id="UP000830434">
    <property type="component" value="Chromosome"/>
</dbReference>
<dbReference type="PANTHER" id="PTHR30015:SF7">
    <property type="entry name" value="TYPE IV METHYL-DIRECTED RESTRICTION ENZYME ECOKMRR"/>
    <property type="match status" value="1"/>
</dbReference>